<accession>U7D9N0</accession>
<dbReference type="STRING" id="1313304.CALK_0265"/>
<dbReference type="AlphaFoldDB" id="U7D9N0"/>
<dbReference type="EMBL" id="ASJR01000002">
    <property type="protein sequence ID" value="ERP39099.1"/>
    <property type="molecule type" value="Genomic_DNA"/>
</dbReference>
<evidence type="ECO:0000313" key="2">
    <source>
        <dbReference type="Proteomes" id="UP000017148"/>
    </source>
</evidence>
<organism evidence="1 2">
    <name type="scientific">Chitinivibrio alkaliphilus ACht1</name>
    <dbReference type="NCBI Taxonomy" id="1313304"/>
    <lineage>
        <taxon>Bacteria</taxon>
        <taxon>Pseudomonadati</taxon>
        <taxon>Fibrobacterota</taxon>
        <taxon>Chitinivibrionia</taxon>
        <taxon>Chitinivibrionales</taxon>
        <taxon>Chitinivibrionaceae</taxon>
        <taxon>Chitinivibrio</taxon>
    </lineage>
</organism>
<reference evidence="1 2" key="1">
    <citation type="journal article" date="2013" name="Environ. Microbiol.">
        <title>Genome analysis of Chitinivibrio alkaliphilus gen. nov., sp. nov., a novel extremely haloalkaliphilic anaerobic chitinolytic bacterium from the candidate phylum Termite Group 3.</title>
        <authorList>
            <person name="Sorokin D.Y."/>
            <person name="Gumerov V.M."/>
            <person name="Rakitin A.L."/>
            <person name="Beletsky A.V."/>
            <person name="Damste J.S."/>
            <person name="Muyzer G."/>
            <person name="Mardanov A.V."/>
            <person name="Ravin N.V."/>
        </authorList>
    </citation>
    <scope>NUCLEOTIDE SEQUENCE [LARGE SCALE GENOMIC DNA]</scope>
    <source>
        <strain evidence="1 2">ACht1</strain>
    </source>
</reference>
<sequence>MDDSPFFSGEKMLKHHHIVMILLLPLLLSAETSDRHYWEGISLFEIGGSLPVESYTAHSPAVDIYGQIPLHMSSNRYIASGILYRRDILLNESRLHSAQVGQVIAVVNQGLRNNLHLYSEYNGGINSLWDSPQKGQSHFILSFLGQHRGDTYLRLGAAFLYEFEEGALFPVVGVSHAFSPTIRAELLVPRHIILKKSLSPLWEGGIKSSYHRQKNSFSGTQITTQEYFKNGVYTDRILVQDLLIRAKGGVLLFVDKETDGVPLDQDQRFFFRLSLRWRV</sequence>
<dbReference type="Proteomes" id="UP000017148">
    <property type="component" value="Unassembled WGS sequence"/>
</dbReference>
<name>U7D9N0_9BACT</name>
<evidence type="ECO:0000313" key="1">
    <source>
        <dbReference type="EMBL" id="ERP39099.1"/>
    </source>
</evidence>
<comment type="caution">
    <text evidence="1">The sequence shown here is derived from an EMBL/GenBank/DDBJ whole genome shotgun (WGS) entry which is preliminary data.</text>
</comment>
<protein>
    <submittedName>
        <fullName evidence="1">Uncharacterized protein</fullName>
    </submittedName>
</protein>
<keyword evidence="2" id="KW-1185">Reference proteome</keyword>
<proteinExistence type="predicted"/>
<gene>
    <name evidence="1" type="ORF">CALK_0265</name>
</gene>